<evidence type="ECO:0000256" key="6">
    <source>
        <dbReference type="ARBA" id="ARBA00023136"/>
    </source>
</evidence>
<keyword evidence="8" id="KW-0325">Glycoprotein</keyword>
<evidence type="ECO:0000256" key="11">
    <source>
        <dbReference type="RuleBase" id="RU363047"/>
    </source>
</evidence>
<dbReference type="AlphaFoldDB" id="A0A8B9DNL6"/>
<dbReference type="PROSITE" id="PS00237">
    <property type="entry name" value="G_PROTEIN_RECEP_F1_1"/>
    <property type="match status" value="1"/>
</dbReference>
<keyword evidence="11" id="KW-0716">Sensory transduction</keyword>
<feature type="transmembrane region" description="Helical" evidence="11">
    <location>
        <begin position="262"/>
        <end position="285"/>
    </location>
</feature>
<dbReference type="Proteomes" id="UP000694521">
    <property type="component" value="Unplaced"/>
</dbReference>
<evidence type="ECO:0000256" key="3">
    <source>
        <dbReference type="ARBA" id="ARBA00022692"/>
    </source>
</evidence>
<dbReference type="SUPFAM" id="SSF81321">
    <property type="entry name" value="Family A G protein-coupled receptor-like"/>
    <property type="match status" value="1"/>
</dbReference>
<feature type="transmembrane region" description="Helical" evidence="11">
    <location>
        <begin position="224"/>
        <end position="250"/>
    </location>
</feature>
<feature type="transmembrane region" description="Helical" evidence="11">
    <location>
        <begin position="51"/>
        <end position="74"/>
    </location>
</feature>
<dbReference type="GO" id="GO:0004984">
    <property type="term" value="F:olfactory receptor activity"/>
    <property type="evidence" value="ECO:0007669"/>
    <property type="project" value="InterPro"/>
</dbReference>
<keyword evidence="5 10" id="KW-0297">G-protein coupled receptor</keyword>
<dbReference type="CDD" id="cd15415">
    <property type="entry name" value="7tmA_OR5J-like"/>
    <property type="match status" value="1"/>
</dbReference>
<dbReference type="InterPro" id="IPR000725">
    <property type="entry name" value="Olfact_rcpt"/>
</dbReference>
<dbReference type="PROSITE" id="PS50262">
    <property type="entry name" value="G_PROTEIN_RECEP_F1_2"/>
    <property type="match status" value="1"/>
</dbReference>
<evidence type="ECO:0000256" key="7">
    <source>
        <dbReference type="ARBA" id="ARBA00023170"/>
    </source>
</evidence>
<feature type="transmembrane region" description="Helical" evidence="11">
    <location>
        <begin position="297"/>
        <end position="316"/>
    </location>
</feature>
<dbReference type="PRINTS" id="PR00245">
    <property type="entry name" value="OLFACTORYR"/>
</dbReference>
<dbReference type="Ensembl" id="ENSACDT00005011853.1">
    <property type="protein sequence ID" value="ENSACDP00005009853.1"/>
    <property type="gene ID" value="ENSACDG00005007218.1"/>
</dbReference>
<organism evidence="13 14">
    <name type="scientific">Anser cygnoides</name>
    <name type="common">Swan goose</name>
    <dbReference type="NCBI Taxonomy" id="8845"/>
    <lineage>
        <taxon>Eukaryota</taxon>
        <taxon>Metazoa</taxon>
        <taxon>Chordata</taxon>
        <taxon>Craniata</taxon>
        <taxon>Vertebrata</taxon>
        <taxon>Euteleostomi</taxon>
        <taxon>Archelosauria</taxon>
        <taxon>Archosauria</taxon>
        <taxon>Dinosauria</taxon>
        <taxon>Saurischia</taxon>
        <taxon>Theropoda</taxon>
        <taxon>Coelurosauria</taxon>
        <taxon>Aves</taxon>
        <taxon>Neognathae</taxon>
        <taxon>Galloanserae</taxon>
        <taxon>Anseriformes</taxon>
        <taxon>Anatidae</taxon>
        <taxon>Anserinae</taxon>
        <taxon>Anser</taxon>
    </lineage>
</organism>
<feature type="transmembrane region" description="Helical" evidence="11">
    <location>
        <begin position="164"/>
        <end position="182"/>
    </location>
</feature>
<comment type="similarity">
    <text evidence="10">Belongs to the G-protein coupled receptor 1 family.</text>
</comment>
<dbReference type="SMART" id="SM01381">
    <property type="entry name" value="7TM_GPCR_Srsx"/>
    <property type="match status" value="1"/>
</dbReference>
<dbReference type="InterPro" id="IPR000276">
    <property type="entry name" value="GPCR_Rhodpsn"/>
</dbReference>
<dbReference type="GO" id="GO:0005886">
    <property type="term" value="C:plasma membrane"/>
    <property type="evidence" value="ECO:0007669"/>
    <property type="project" value="UniProtKB-SubCell"/>
</dbReference>
<reference evidence="13" key="2">
    <citation type="submission" date="2025-09" db="UniProtKB">
        <authorList>
            <consortium name="Ensembl"/>
        </authorList>
    </citation>
    <scope>IDENTIFICATION</scope>
</reference>
<reference evidence="13" key="1">
    <citation type="submission" date="2025-08" db="UniProtKB">
        <authorList>
            <consortium name="Ensembl"/>
        </authorList>
    </citation>
    <scope>IDENTIFICATION</scope>
</reference>
<keyword evidence="11" id="KW-1003">Cell membrane</keyword>
<evidence type="ECO:0000256" key="2">
    <source>
        <dbReference type="ARBA" id="ARBA00004141"/>
    </source>
</evidence>
<dbReference type="Pfam" id="PF13853">
    <property type="entry name" value="7tm_4"/>
    <property type="match status" value="1"/>
</dbReference>
<comment type="subcellular location">
    <subcellularLocation>
        <location evidence="11">Cell membrane</location>
        <topology evidence="11">Multi-pass membrane protein</topology>
    </subcellularLocation>
    <subcellularLocation>
        <location evidence="2">Membrane</location>
        <topology evidence="2">Multi-pass membrane protein</topology>
    </subcellularLocation>
</comment>
<feature type="domain" description="G-protein coupled receptors family 1 profile" evidence="12">
    <location>
        <begin position="65"/>
        <end position="314"/>
    </location>
</feature>
<protein>
    <recommendedName>
        <fullName evidence="11">Olfactory receptor</fullName>
    </recommendedName>
</protein>
<evidence type="ECO:0000259" key="12">
    <source>
        <dbReference type="PROSITE" id="PS50262"/>
    </source>
</evidence>
<sequence>MNTASFILTILCNSAGLLLYPLSQMDGKNDSTITHFILLGLTDHLELQVPLFFIFLGIYIITVLGNLGMIVLIWTRLQLHTPMYFFLSNLSLIDLCYSTVFAPRLLVIFLVQSKTISYSACLSQIFFFAVFLTTEGFLLAAMAYDRYVAICRPLLYTTVMTKRVCRQLVVGSYMGGLLNSLTHTCGLLGLPFCGPNLINHYCCDIPALLQLACADTHRNETLLIAFSVVIALFTLFVITVSYVLILSAILRIQSDDGRKKTFHTCASHLTAVTIFYGSVTFSYIQPSSSYSMEQEKVSAVFYTLVVPMLNPLIYSLRNKEVRNSIRKCIMAFP</sequence>
<evidence type="ECO:0000313" key="14">
    <source>
        <dbReference type="Proteomes" id="UP000694521"/>
    </source>
</evidence>
<keyword evidence="9 10" id="KW-0807">Transducer</keyword>
<comment type="function">
    <text evidence="1">Odorant receptor.</text>
</comment>
<gene>
    <name evidence="13" type="primary">LOC106047034</name>
</gene>
<dbReference type="PRINTS" id="PR00237">
    <property type="entry name" value="GPCRRHODOPSN"/>
</dbReference>
<keyword evidence="11" id="KW-0552">Olfaction</keyword>
<evidence type="ECO:0000256" key="10">
    <source>
        <dbReference type="RuleBase" id="RU000688"/>
    </source>
</evidence>
<proteinExistence type="inferred from homology"/>
<dbReference type="FunFam" id="1.20.1070.10:FF:000003">
    <property type="entry name" value="Olfactory receptor"/>
    <property type="match status" value="1"/>
</dbReference>
<accession>A0A8B9DNL6</accession>
<dbReference type="PANTHER" id="PTHR48018">
    <property type="entry name" value="OLFACTORY RECEPTOR"/>
    <property type="match status" value="1"/>
</dbReference>
<evidence type="ECO:0000313" key="13">
    <source>
        <dbReference type="Ensembl" id="ENSACDP00005009853.1"/>
    </source>
</evidence>
<keyword evidence="6 11" id="KW-0472">Membrane</keyword>
<evidence type="ECO:0000256" key="8">
    <source>
        <dbReference type="ARBA" id="ARBA00023180"/>
    </source>
</evidence>
<keyword evidence="14" id="KW-1185">Reference proteome</keyword>
<evidence type="ECO:0000256" key="4">
    <source>
        <dbReference type="ARBA" id="ARBA00022989"/>
    </source>
</evidence>
<dbReference type="GO" id="GO:0004930">
    <property type="term" value="F:G protein-coupled receptor activity"/>
    <property type="evidence" value="ECO:0007669"/>
    <property type="project" value="UniProtKB-KW"/>
</dbReference>
<dbReference type="Gene3D" id="1.20.1070.10">
    <property type="entry name" value="Rhodopsin 7-helix transmembrane proteins"/>
    <property type="match status" value="1"/>
</dbReference>
<evidence type="ECO:0000256" key="5">
    <source>
        <dbReference type="ARBA" id="ARBA00023040"/>
    </source>
</evidence>
<keyword evidence="7 10" id="KW-0675">Receptor</keyword>
<name>A0A8B9DNL6_ANSCY</name>
<evidence type="ECO:0000256" key="1">
    <source>
        <dbReference type="ARBA" id="ARBA00002936"/>
    </source>
</evidence>
<dbReference type="OrthoDB" id="9011197at2759"/>
<keyword evidence="3 10" id="KW-0812">Transmembrane</keyword>
<evidence type="ECO:0000256" key="9">
    <source>
        <dbReference type="ARBA" id="ARBA00023224"/>
    </source>
</evidence>
<feature type="transmembrane region" description="Helical" evidence="11">
    <location>
        <begin position="116"/>
        <end position="144"/>
    </location>
</feature>
<dbReference type="InterPro" id="IPR017452">
    <property type="entry name" value="GPCR_Rhodpsn_7TM"/>
</dbReference>
<keyword evidence="4 11" id="KW-1133">Transmembrane helix</keyword>
<feature type="transmembrane region" description="Helical" evidence="11">
    <location>
        <begin position="86"/>
        <end position="110"/>
    </location>
</feature>